<feature type="region of interest" description="Disordered" evidence="1">
    <location>
        <begin position="1"/>
        <end position="82"/>
    </location>
</feature>
<dbReference type="EMBL" id="KL986667">
    <property type="protein sequence ID" value="KFK22661.1"/>
    <property type="molecule type" value="Genomic_DNA"/>
</dbReference>
<feature type="compositionally biased region" description="Low complexity" evidence="1">
    <location>
        <begin position="174"/>
        <end position="188"/>
    </location>
</feature>
<feature type="compositionally biased region" description="Basic and acidic residues" evidence="1">
    <location>
        <begin position="70"/>
        <end position="81"/>
    </location>
</feature>
<name>A0A087FYF9_ARAAL</name>
<evidence type="ECO:0000313" key="2">
    <source>
        <dbReference type="EMBL" id="KFK22661.1"/>
    </source>
</evidence>
<gene>
    <name evidence="2" type="ORF">AALP_AAs60946U000300</name>
</gene>
<organism evidence="2 3">
    <name type="scientific">Arabis alpina</name>
    <name type="common">Alpine rock-cress</name>
    <dbReference type="NCBI Taxonomy" id="50452"/>
    <lineage>
        <taxon>Eukaryota</taxon>
        <taxon>Viridiplantae</taxon>
        <taxon>Streptophyta</taxon>
        <taxon>Embryophyta</taxon>
        <taxon>Tracheophyta</taxon>
        <taxon>Spermatophyta</taxon>
        <taxon>Magnoliopsida</taxon>
        <taxon>eudicotyledons</taxon>
        <taxon>Gunneridae</taxon>
        <taxon>Pentapetalae</taxon>
        <taxon>rosids</taxon>
        <taxon>malvids</taxon>
        <taxon>Brassicales</taxon>
        <taxon>Brassicaceae</taxon>
        <taxon>Arabideae</taxon>
        <taxon>Arabis</taxon>
    </lineage>
</organism>
<sequence length="279" mass="30144">MFMDSKGCGLNHEPDPDGGDSVALDPASPGCINGPTLLFARTDDPMSSLDRGEDPRSSGLNVDPMSPLLRTEDPTSLERDNSPMIYLGSTEDSTGFDDPNQRLVLLPTTYRGPELYVDDSVFGTPMRSSGNEAPTRGGVTDVLSLGVRGEDALGIGGKIPLNDKDPELPPGRADASYSSSSFDSQVSSDESDDEGMFFEVEQTTKAKKVKKKAKVKARPDPSGSSLSNVKSLKRLRKKCGTSEAIMLVAPTLADRADAPPSRYMTLFENYFDQCMIWFL</sequence>
<proteinExistence type="predicted"/>
<dbReference type="AlphaFoldDB" id="A0A087FYF9"/>
<evidence type="ECO:0000256" key="1">
    <source>
        <dbReference type="SAM" id="MobiDB-lite"/>
    </source>
</evidence>
<protein>
    <submittedName>
        <fullName evidence="2">Uncharacterized protein</fullName>
    </submittedName>
</protein>
<reference evidence="3" key="1">
    <citation type="journal article" date="2015" name="Nat. Plants">
        <title>Genome expansion of Arabis alpina linked with retrotransposition and reduced symmetric DNA methylation.</title>
        <authorList>
            <person name="Willing E.M."/>
            <person name="Rawat V."/>
            <person name="Mandakova T."/>
            <person name="Maumus F."/>
            <person name="James G.V."/>
            <person name="Nordstroem K.J."/>
            <person name="Becker C."/>
            <person name="Warthmann N."/>
            <person name="Chica C."/>
            <person name="Szarzynska B."/>
            <person name="Zytnicki M."/>
            <person name="Albani M.C."/>
            <person name="Kiefer C."/>
            <person name="Bergonzi S."/>
            <person name="Castaings L."/>
            <person name="Mateos J.L."/>
            <person name="Berns M.C."/>
            <person name="Bujdoso N."/>
            <person name="Piofczyk T."/>
            <person name="de Lorenzo L."/>
            <person name="Barrero-Sicilia C."/>
            <person name="Mateos I."/>
            <person name="Piednoel M."/>
            <person name="Hagmann J."/>
            <person name="Chen-Min-Tao R."/>
            <person name="Iglesias-Fernandez R."/>
            <person name="Schuster S.C."/>
            <person name="Alonso-Blanco C."/>
            <person name="Roudier F."/>
            <person name="Carbonero P."/>
            <person name="Paz-Ares J."/>
            <person name="Davis S.J."/>
            <person name="Pecinka A."/>
            <person name="Quesneville H."/>
            <person name="Colot V."/>
            <person name="Lysak M.A."/>
            <person name="Weigel D."/>
            <person name="Coupland G."/>
            <person name="Schneeberger K."/>
        </authorList>
    </citation>
    <scope>NUCLEOTIDE SEQUENCE [LARGE SCALE GENOMIC DNA]</scope>
    <source>
        <strain evidence="3">cv. Pajares</strain>
    </source>
</reference>
<evidence type="ECO:0000313" key="3">
    <source>
        <dbReference type="Proteomes" id="UP000029120"/>
    </source>
</evidence>
<accession>A0A087FYF9</accession>
<keyword evidence="3" id="KW-1185">Reference proteome</keyword>
<dbReference type="Gramene" id="KFK22661">
    <property type="protein sequence ID" value="KFK22661"/>
    <property type="gene ID" value="AALP_AAs60946U000300"/>
</dbReference>
<dbReference type="Proteomes" id="UP000029120">
    <property type="component" value="Unassembled WGS sequence"/>
</dbReference>
<feature type="region of interest" description="Disordered" evidence="1">
    <location>
        <begin position="156"/>
        <end position="193"/>
    </location>
</feature>